<gene>
    <name evidence="4" type="ORF">Aco04nite_87150</name>
</gene>
<dbReference type="InterPro" id="IPR029058">
    <property type="entry name" value="AB_hydrolase_fold"/>
</dbReference>
<proteinExistence type="inferred from homology"/>
<evidence type="ECO:0000313" key="4">
    <source>
        <dbReference type="EMBL" id="GIM83557.1"/>
    </source>
</evidence>
<dbReference type="InterPro" id="IPR050261">
    <property type="entry name" value="FrsA_esterase"/>
</dbReference>
<dbReference type="Pfam" id="PF12146">
    <property type="entry name" value="Hydrolase_4"/>
    <property type="match status" value="1"/>
</dbReference>
<dbReference type="EMBL" id="BOQP01000057">
    <property type="protein sequence ID" value="GIM83557.1"/>
    <property type="molecule type" value="Genomic_DNA"/>
</dbReference>
<feature type="transmembrane region" description="Helical" evidence="2">
    <location>
        <begin position="370"/>
        <end position="388"/>
    </location>
</feature>
<dbReference type="Proteomes" id="UP000680865">
    <property type="component" value="Unassembled WGS sequence"/>
</dbReference>
<keyword evidence="2" id="KW-1133">Transmembrane helix</keyword>
<feature type="transmembrane region" description="Helical" evidence="2">
    <location>
        <begin position="481"/>
        <end position="501"/>
    </location>
</feature>
<sequence length="504" mass="52109">MPNDRRLPIIVAIAALLLATAGVWLSAGAGGDTHHAHAVVGGVPLDEVHPPGDRHPGVVVAHGFAGSARLMAPFGDTLAARGYVVVLLDFSGHGANTHPMPDGDDALQHDLDVALAHLRSLPDVDPARIALVGHSMGATTVTRYAASHPDISATVAISLPYASIARTGDPQHLLLMVGALEFPAFHEVATTAAAVSPDRSLVVVPAVEHISILYAPRTHRETAAWLDQSLGRPADPGGLPSPLRRPAGAVLLLLAFAIGLFPLAWLLLGRPIAGPDRPDAPLAGRPIAASDRPDGPPAGWFRFDAPLVGRVCVVAAGAALVGALLAPILPSNRLPLDLGGYVVGLMGVTGALLLAYTMRAKTGRRAGPKIQVLIMVYAAGAITVPLQLGVTHVVPTGIRWWLLLAVWAAFTLLTYATERATNGNVHATLAVSAITLLALTGAAITGLTSSFVLLVVPLLALLMLWQAAWSTLLNRAGASRWLTAAAGSLLLAWPIATALPITGA</sequence>
<feature type="transmembrane region" description="Helical" evidence="2">
    <location>
        <begin position="338"/>
        <end position="358"/>
    </location>
</feature>
<keyword evidence="4" id="KW-0378">Hydrolase</keyword>
<evidence type="ECO:0000313" key="5">
    <source>
        <dbReference type="Proteomes" id="UP000680865"/>
    </source>
</evidence>
<feature type="transmembrane region" description="Helical" evidence="2">
    <location>
        <begin position="424"/>
        <end position="444"/>
    </location>
</feature>
<comment type="similarity">
    <text evidence="1">Belongs to the AB hydrolase superfamily.</text>
</comment>
<feature type="transmembrane region" description="Helical" evidence="2">
    <location>
        <begin position="249"/>
        <end position="268"/>
    </location>
</feature>
<dbReference type="Gene3D" id="3.40.50.1820">
    <property type="entry name" value="alpha/beta hydrolase"/>
    <property type="match status" value="1"/>
</dbReference>
<keyword evidence="2" id="KW-0812">Transmembrane</keyword>
<organism evidence="4 5">
    <name type="scientific">Winogradskya consettensis</name>
    <dbReference type="NCBI Taxonomy" id="113560"/>
    <lineage>
        <taxon>Bacteria</taxon>
        <taxon>Bacillati</taxon>
        <taxon>Actinomycetota</taxon>
        <taxon>Actinomycetes</taxon>
        <taxon>Micromonosporales</taxon>
        <taxon>Micromonosporaceae</taxon>
        <taxon>Winogradskya</taxon>
    </lineage>
</organism>
<feature type="domain" description="Serine aminopeptidase S33" evidence="3">
    <location>
        <begin position="58"/>
        <end position="166"/>
    </location>
</feature>
<accession>A0A919T2Q1</accession>
<dbReference type="AlphaFoldDB" id="A0A919T2Q1"/>
<feature type="transmembrane region" description="Helical" evidence="2">
    <location>
        <begin position="450"/>
        <end position="469"/>
    </location>
</feature>
<dbReference type="InterPro" id="IPR022742">
    <property type="entry name" value="Hydrolase_4"/>
</dbReference>
<protein>
    <submittedName>
        <fullName evidence="4">Alpha/beta hydrolase</fullName>
    </submittedName>
</protein>
<reference evidence="4" key="1">
    <citation type="submission" date="2021-03" db="EMBL/GenBank/DDBJ databases">
        <title>Whole genome shotgun sequence of Actinoplanes consettensis NBRC 14913.</title>
        <authorList>
            <person name="Komaki H."/>
            <person name="Tamura T."/>
        </authorList>
    </citation>
    <scope>NUCLEOTIDE SEQUENCE</scope>
    <source>
        <strain evidence="4">NBRC 14913</strain>
    </source>
</reference>
<evidence type="ECO:0000259" key="3">
    <source>
        <dbReference type="Pfam" id="PF12146"/>
    </source>
</evidence>
<dbReference type="GO" id="GO:0016787">
    <property type="term" value="F:hydrolase activity"/>
    <property type="evidence" value="ECO:0007669"/>
    <property type="project" value="UniProtKB-KW"/>
</dbReference>
<dbReference type="SUPFAM" id="SSF53474">
    <property type="entry name" value="alpha/beta-Hydrolases"/>
    <property type="match status" value="1"/>
</dbReference>
<name>A0A919T2Q1_9ACTN</name>
<feature type="transmembrane region" description="Helical" evidence="2">
    <location>
        <begin position="400"/>
        <end position="417"/>
    </location>
</feature>
<dbReference type="RefSeq" id="WP_213003046.1">
    <property type="nucleotide sequence ID" value="NZ_BAAATW010000013.1"/>
</dbReference>
<keyword evidence="2" id="KW-0472">Membrane</keyword>
<dbReference type="PANTHER" id="PTHR22946">
    <property type="entry name" value="DIENELACTONE HYDROLASE DOMAIN-CONTAINING PROTEIN-RELATED"/>
    <property type="match status" value="1"/>
</dbReference>
<feature type="transmembrane region" description="Helical" evidence="2">
    <location>
        <begin position="307"/>
        <end position="326"/>
    </location>
</feature>
<evidence type="ECO:0000256" key="1">
    <source>
        <dbReference type="ARBA" id="ARBA00008645"/>
    </source>
</evidence>
<keyword evidence="5" id="KW-1185">Reference proteome</keyword>
<evidence type="ECO:0000256" key="2">
    <source>
        <dbReference type="SAM" id="Phobius"/>
    </source>
</evidence>
<comment type="caution">
    <text evidence="4">The sequence shown here is derived from an EMBL/GenBank/DDBJ whole genome shotgun (WGS) entry which is preliminary data.</text>
</comment>